<dbReference type="EMBL" id="BAAATM010000018">
    <property type="protein sequence ID" value="GAA2550471.1"/>
    <property type="molecule type" value="Genomic_DNA"/>
</dbReference>
<protein>
    <submittedName>
        <fullName evidence="2">Uncharacterized protein</fullName>
    </submittedName>
</protein>
<dbReference type="Proteomes" id="UP001501095">
    <property type="component" value="Unassembled WGS sequence"/>
</dbReference>
<sequence length="59" mass="6436">MARMTSAHSAAERKSGADATFSVLNWGRMSTDASRWGRPRGVCPDSYKPYRSAGTETPD</sequence>
<evidence type="ECO:0000313" key="3">
    <source>
        <dbReference type="Proteomes" id="UP001501095"/>
    </source>
</evidence>
<organism evidence="2 3">
    <name type="scientific">Streptomyces levis</name>
    <dbReference type="NCBI Taxonomy" id="285566"/>
    <lineage>
        <taxon>Bacteria</taxon>
        <taxon>Bacillati</taxon>
        <taxon>Actinomycetota</taxon>
        <taxon>Actinomycetes</taxon>
        <taxon>Kitasatosporales</taxon>
        <taxon>Streptomycetaceae</taxon>
        <taxon>Streptomyces</taxon>
    </lineage>
</organism>
<proteinExistence type="predicted"/>
<reference evidence="3" key="1">
    <citation type="journal article" date="2019" name="Int. J. Syst. Evol. Microbiol.">
        <title>The Global Catalogue of Microorganisms (GCM) 10K type strain sequencing project: providing services to taxonomists for standard genome sequencing and annotation.</title>
        <authorList>
            <consortium name="The Broad Institute Genomics Platform"/>
            <consortium name="The Broad Institute Genome Sequencing Center for Infectious Disease"/>
            <person name="Wu L."/>
            <person name="Ma J."/>
        </authorList>
    </citation>
    <scope>NUCLEOTIDE SEQUENCE [LARGE SCALE GENOMIC DNA]</scope>
    <source>
        <strain evidence="3">JCM 6924</strain>
    </source>
</reference>
<feature type="region of interest" description="Disordered" evidence="1">
    <location>
        <begin position="33"/>
        <end position="59"/>
    </location>
</feature>
<name>A0ABP6B9X2_9ACTN</name>
<gene>
    <name evidence="2" type="ORF">GCM10010423_58470</name>
</gene>
<keyword evidence="3" id="KW-1185">Reference proteome</keyword>
<accession>A0ABP6B9X2</accession>
<evidence type="ECO:0000256" key="1">
    <source>
        <dbReference type="SAM" id="MobiDB-lite"/>
    </source>
</evidence>
<comment type="caution">
    <text evidence="2">The sequence shown here is derived from an EMBL/GenBank/DDBJ whole genome shotgun (WGS) entry which is preliminary data.</text>
</comment>
<evidence type="ECO:0000313" key="2">
    <source>
        <dbReference type="EMBL" id="GAA2550471.1"/>
    </source>
</evidence>